<evidence type="ECO:0000313" key="2">
    <source>
        <dbReference type="Proteomes" id="UP000663419"/>
    </source>
</evidence>
<dbReference type="SUPFAM" id="SSF56112">
    <property type="entry name" value="Protein kinase-like (PK-like)"/>
    <property type="match status" value="1"/>
</dbReference>
<name>A0A8A1LS56_AJEC8</name>
<evidence type="ECO:0008006" key="3">
    <source>
        <dbReference type="Google" id="ProtNLM"/>
    </source>
</evidence>
<dbReference type="VEuPathDB" id="FungiDB:I7I53_02510"/>
<reference evidence="1" key="1">
    <citation type="submission" date="2021-01" db="EMBL/GenBank/DDBJ databases">
        <title>Chromosome-level genome assembly of a human fungal pathogen reveals clustering of transcriptionally co-regulated genes.</title>
        <authorList>
            <person name="Voorhies M."/>
            <person name="Cohen S."/>
            <person name="Shea T.P."/>
            <person name="Petrus S."/>
            <person name="Munoz J.F."/>
            <person name="Poplawski S."/>
            <person name="Goldman W.E."/>
            <person name="Michael T."/>
            <person name="Cuomo C.A."/>
            <person name="Sil A."/>
            <person name="Beyhan S."/>
        </authorList>
    </citation>
    <scope>NUCLEOTIDE SEQUENCE</scope>
    <source>
        <strain evidence="1">H88</strain>
    </source>
</reference>
<protein>
    <recommendedName>
        <fullName evidence="3">Protein kinase domain-containing protein</fullName>
    </recommendedName>
</protein>
<dbReference type="InterPro" id="IPR011009">
    <property type="entry name" value="Kinase-like_dom_sf"/>
</dbReference>
<dbReference type="Gene3D" id="1.10.510.10">
    <property type="entry name" value="Transferase(Phosphotransferase) domain 1"/>
    <property type="match status" value="1"/>
</dbReference>
<dbReference type="Pfam" id="PF06293">
    <property type="entry name" value="Kdo"/>
    <property type="match status" value="1"/>
</dbReference>
<dbReference type="AlphaFoldDB" id="A0A8A1LS56"/>
<proteinExistence type="predicted"/>
<organism evidence="1 2">
    <name type="scientific">Ajellomyces capsulatus (strain H88)</name>
    <name type="common">Darling's disease fungus</name>
    <name type="synonym">Histoplasma capsulatum</name>
    <dbReference type="NCBI Taxonomy" id="544711"/>
    <lineage>
        <taxon>Eukaryota</taxon>
        <taxon>Fungi</taxon>
        <taxon>Dikarya</taxon>
        <taxon>Ascomycota</taxon>
        <taxon>Pezizomycotina</taxon>
        <taxon>Eurotiomycetes</taxon>
        <taxon>Eurotiomycetidae</taxon>
        <taxon>Onygenales</taxon>
        <taxon>Ajellomycetaceae</taxon>
        <taxon>Histoplasma</taxon>
    </lineage>
</organism>
<sequence length="246" mass="28342">MSSSSVGPVRKEDSIYRDETGFDESFRIDVDFSKLELVERLKDSEASSIFHVNYCGEPRVLKVFHNNGDPGYASDHIRDLDRSRCEIRAYCRLKRFKICDAGFVPQFYGYMLAINPTSWAPHLDAFQHDTGLPCAVLMEYLPNVLLMNCVTYTKVRMEKAAIGIRKIHSALIEHNDCYPKNIVIIPGNQEKVLWIDFDVAIVYPNDAYVGERERGYMEFEAKVVESFGRKLEEDQKMGLPPNTKYY</sequence>
<dbReference type="EMBL" id="CP069105">
    <property type="protein sequence ID" value="QSS54827.1"/>
    <property type="molecule type" value="Genomic_DNA"/>
</dbReference>
<gene>
    <name evidence="1" type="ORF">I7I53_02510</name>
</gene>
<evidence type="ECO:0000313" key="1">
    <source>
        <dbReference type="EMBL" id="QSS54827.1"/>
    </source>
</evidence>
<dbReference type="Proteomes" id="UP000663419">
    <property type="component" value="Chromosome 4"/>
</dbReference>
<accession>A0A8A1LS56</accession>